<dbReference type="SMART" id="SM01075">
    <property type="entry name" value="CDT1"/>
    <property type="match status" value="1"/>
</dbReference>
<proteinExistence type="inferred from homology"/>
<feature type="compositionally biased region" description="Polar residues" evidence="3">
    <location>
        <begin position="10"/>
        <end position="27"/>
    </location>
</feature>
<dbReference type="CDD" id="cd08674">
    <property type="entry name" value="Cdt1_m"/>
    <property type="match status" value="1"/>
</dbReference>
<dbReference type="SUPFAM" id="SSF46785">
    <property type="entry name" value="Winged helix' DNA-binding domain"/>
    <property type="match status" value="1"/>
</dbReference>
<dbReference type="Proteomes" id="UP000326396">
    <property type="component" value="Linkage Group LG2"/>
</dbReference>
<evidence type="ECO:0000313" key="6">
    <source>
        <dbReference type="Proteomes" id="UP000326396"/>
    </source>
</evidence>
<organism evidence="5 6">
    <name type="scientific">Mikania micrantha</name>
    <name type="common">bitter vine</name>
    <dbReference type="NCBI Taxonomy" id="192012"/>
    <lineage>
        <taxon>Eukaryota</taxon>
        <taxon>Viridiplantae</taxon>
        <taxon>Streptophyta</taxon>
        <taxon>Embryophyta</taxon>
        <taxon>Tracheophyta</taxon>
        <taxon>Spermatophyta</taxon>
        <taxon>Magnoliopsida</taxon>
        <taxon>eudicotyledons</taxon>
        <taxon>Gunneridae</taxon>
        <taxon>Pentapetalae</taxon>
        <taxon>asterids</taxon>
        <taxon>campanulids</taxon>
        <taxon>Asterales</taxon>
        <taxon>Asteraceae</taxon>
        <taxon>Asteroideae</taxon>
        <taxon>Heliantheae alliance</taxon>
        <taxon>Eupatorieae</taxon>
        <taxon>Mikania</taxon>
    </lineage>
</organism>
<dbReference type="InterPro" id="IPR036390">
    <property type="entry name" value="WH_DNA-bd_sf"/>
</dbReference>
<evidence type="ECO:0000313" key="5">
    <source>
        <dbReference type="EMBL" id="KAD4584424.1"/>
    </source>
</evidence>
<dbReference type="OrthoDB" id="1362815at2759"/>
<dbReference type="InterPro" id="IPR038090">
    <property type="entry name" value="Cdt1_C_WH_dom_sf"/>
</dbReference>
<dbReference type="GO" id="GO:0000076">
    <property type="term" value="P:DNA replication checkpoint signaling"/>
    <property type="evidence" value="ECO:0007669"/>
    <property type="project" value="TreeGrafter"/>
</dbReference>
<dbReference type="PANTHER" id="PTHR28637:SF1">
    <property type="entry name" value="DNA REPLICATION FACTOR CDT1"/>
    <property type="match status" value="1"/>
</dbReference>
<dbReference type="Pfam" id="PF16679">
    <property type="entry name" value="CDT1_C"/>
    <property type="match status" value="1"/>
</dbReference>
<dbReference type="GO" id="GO:0070182">
    <property type="term" value="F:DNA polymerase binding"/>
    <property type="evidence" value="ECO:0007669"/>
    <property type="project" value="TreeGrafter"/>
</dbReference>
<evidence type="ECO:0000256" key="1">
    <source>
        <dbReference type="ARBA" id="ARBA00008356"/>
    </source>
</evidence>
<protein>
    <recommendedName>
        <fullName evidence="4">CDT1 Geminin-binding domain-containing protein</fullName>
    </recommendedName>
</protein>
<dbReference type="CDD" id="cd08767">
    <property type="entry name" value="Cdt1_c"/>
    <property type="match status" value="1"/>
</dbReference>
<dbReference type="GO" id="GO:0005634">
    <property type="term" value="C:nucleus"/>
    <property type="evidence" value="ECO:0007669"/>
    <property type="project" value="TreeGrafter"/>
</dbReference>
<sequence>MDSAGASLSPVKSNEILRSSANKTHSSGEAPDQNLWSSKTPEKPVHLPRRVLTRRQTLRSVNQVKEAAKRHRLTSSADPTAIRITKPKTSKPLPDKYEMLNKFFHSLGSSIRLLGLKGCKSTFTNIRRQVEILTDRSFGYRHLAQLKFILPEAIEMKKILVRDDRTCCMKPDLHITLNLSIVQNDEKMTSDSANVLMNKLFRSRLLSFYKSNPEGDEVPEEKLPEPFNRSSRSSSDSIQKPDLETTYPAHEQKPFAASHMPQSFKKRFLKQVFSRNVDTEFMVPTPEAQVDHGSFKVARPSLNDPSPLKWYAKLPETPIKVSDLGKEDPSCIDETPIKPISTPYGVTPAQLEQPPVRCFMTPDEESTSKLTRRASAKRLTYDDDDLSDILSHDLLASIKQKELNALEEKNPDISQAKRRKQMIARLPKLFDKLLFFFQSTKRTVITKQELVNMICSNGLKIVDLNEIDEQLRLLQELAPEWIHEKIASSGDHLFWYDCLLVLPLKTPQHPSIGTNNWGGASPMLAREIPKESLEQRYVRFNTIRTHDEIFHAAHAHVFVNPSQSQSQSQSQTRKPFRKGFLLKMIWPDNKTKGKKTLGAIMKKRRWLPELDPKGRWPQGW</sequence>
<dbReference type="PANTHER" id="PTHR28637">
    <property type="entry name" value="DNA REPLICATION FACTOR CDT1"/>
    <property type="match status" value="1"/>
</dbReference>
<keyword evidence="2" id="KW-0131">Cell cycle</keyword>
<comment type="similarity">
    <text evidence="1">Belongs to the Cdt1 family.</text>
</comment>
<keyword evidence="6" id="KW-1185">Reference proteome</keyword>
<evidence type="ECO:0000259" key="4">
    <source>
        <dbReference type="SMART" id="SM01075"/>
    </source>
</evidence>
<dbReference type="Pfam" id="PF08839">
    <property type="entry name" value="CDT1"/>
    <property type="match status" value="1"/>
</dbReference>
<reference evidence="5 6" key="1">
    <citation type="submission" date="2019-05" db="EMBL/GenBank/DDBJ databases">
        <title>Mikania micrantha, genome provides insights into the molecular mechanism of rapid growth.</title>
        <authorList>
            <person name="Liu B."/>
        </authorList>
    </citation>
    <scope>NUCLEOTIDE SEQUENCE [LARGE SCALE GENOMIC DNA]</scope>
    <source>
        <strain evidence="5">NLD-2019</strain>
        <tissue evidence="5">Leaf</tissue>
    </source>
</reference>
<dbReference type="InterPro" id="IPR014939">
    <property type="entry name" value="CDT1_Gemini-bd-like"/>
</dbReference>
<comment type="caution">
    <text evidence="5">The sequence shown here is derived from an EMBL/GenBank/DDBJ whole genome shotgun (WGS) entry which is preliminary data.</text>
</comment>
<evidence type="ECO:0000256" key="3">
    <source>
        <dbReference type="SAM" id="MobiDB-lite"/>
    </source>
</evidence>
<dbReference type="InterPro" id="IPR032054">
    <property type="entry name" value="Cdt1_C"/>
</dbReference>
<feature type="region of interest" description="Disordered" evidence="3">
    <location>
        <begin position="1"/>
        <end position="48"/>
    </location>
</feature>
<gene>
    <name evidence="5" type="ORF">E3N88_22025</name>
</gene>
<dbReference type="GO" id="GO:0000278">
    <property type="term" value="P:mitotic cell cycle"/>
    <property type="evidence" value="ECO:0007669"/>
    <property type="project" value="TreeGrafter"/>
</dbReference>
<dbReference type="AlphaFoldDB" id="A0A5N6N9L1"/>
<dbReference type="GO" id="GO:0003677">
    <property type="term" value="F:DNA binding"/>
    <property type="evidence" value="ECO:0007669"/>
    <property type="project" value="InterPro"/>
</dbReference>
<dbReference type="EMBL" id="SZYD01000012">
    <property type="protein sequence ID" value="KAD4584424.1"/>
    <property type="molecule type" value="Genomic_DNA"/>
</dbReference>
<feature type="region of interest" description="Disordered" evidence="3">
    <location>
        <begin position="212"/>
        <end position="241"/>
    </location>
</feature>
<dbReference type="InterPro" id="IPR045173">
    <property type="entry name" value="Cdt1"/>
</dbReference>
<dbReference type="Gene3D" id="1.10.10.1420">
    <property type="entry name" value="DNA replication factor Cdt1, C-terminal WH domain"/>
    <property type="match status" value="1"/>
</dbReference>
<name>A0A5N6N9L1_9ASTR</name>
<dbReference type="GO" id="GO:0071163">
    <property type="term" value="P:DNA replication preinitiation complex assembly"/>
    <property type="evidence" value="ECO:0007669"/>
    <property type="project" value="InterPro"/>
</dbReference>
<feature type="domain" description="CDT1 Geminin-binding" evidence="4">
    <location>
        <begin position="93"/>
        <end position="225"/>
    </location>
</feature>
<dbReference type="GO" id="GO:0030174">
    <property type="term" value="P:regulation of DNA-templated DNA replication initiation"/>
    <property type="evidence" value="ECO:0007669"/>
    <property type="project" value="InterPro"/>
</dbReference>
<accession>A0A5N6N9L1</accession>
<evidence type="ECO:0000256" key="2">
    <source>
        <dbReference type="ARBA" id="ARBA00023306"/>
    </source>
</evidence>